<dbReference type="Gene3D" id="3.30.700.10">
    <property type="entry name" value="Glycoprotein, Type 4 Pilin"/>
    <property type="match status" value="1"/>
</dbReference>
<dbReference type="InterPro" id="IPR012902">
    <property type="entry name" value="N_methyl_site"/>
</dbReference>
<evidence type="ECO:0008006" key="3">
    <source>
        <dbReference type="Google" id="ProtNLM"/>
    </source>
</evidence>
<dbReference type="EMBL" id="MCZK01000121">
    <property type="protein sequence ID" value="PMM68390.1"/>
    <property type="molecule type" value="Genomic_DNA"/>
</dbReference>
<name>A0A2N7K2U8_9VIBR</name>
<gene>
    <name evidence="1" type="ORF">BCT49_08740</name>
</gene>
<evidence type="ECO:0000313" key="1">
    <source>
        <dbReference type="EMBL" id="PMM68390.1"/>
    </source>
</evidence>
<dbReference type="Pfam" id="PF07963">
    <property type="entry name" value="N_methyl"/>
    <property type="match status" value="1"/>
</dbReference>
<dbReference type="OrthoDB" id="5874092at2"/>
<dbReference type="AlphaFoldDB" id="A0A2N7K2U8"/>
<organism evidence="1 2">
    <name type="scientific">Vibrio lentus</name>
    <dbReference type="NCBI Taxonomy" id="136468"/>
    <lineage>
        <taxon>Bacteria</taxon>
        <taxon>Pseudomonadati</taxon>
        <taxon>Pseudomonadota</taxon>
        <taxon>Gammaproteobacteria</taxon>
        <taxon>Vibrionales</taxon>
        <taxon>Vibrionaceae</taxon>
        <taxon>Vibrio</taxon>
    </lineage>
</organism>
<protein>
    <recommendedName>
        <fullName evidence="3">MSHA biogenesis protein MshA</fullName>
    </recommendedName>
</protein>
<dbReference type="SUPFAM" id="SSF54523">
    <property type="entry name" value="Pili subunits"/>
    <property type="match status" value="1"/>
</dbReference>
<dbReference type="RefSeq" id="WP_102435896.1">
    <property type="nucleotide sequence ID" value="NZ_CAWNVI010000121.1"/>
</dbReference>
<reference evidence="2" key="1">
    <citation type="submission" date="2016-07" db="EMBL/GenBank/DDBJ databases">
        <title>Nontailed viruses are major unrecognized killers of bacteria in the ocean.</title>
        <authorList>
            <person name="Kauffman K."/>
            <person name="Hussain F."/>
            <person name="Yang J."/>
            <person name="Arevalo P."/>
            <person name="Brown J."/>
            <person name="Cutler M."/>
            <person name="Kelly L."/>
            <person name="Polz M.F."/>
        </authorList>
    </citation>
    <scope>NUCLEOTIDE SEQUENCE [LARGE SCALE GENOMIC DNA]</scope>
    <source>
        <strain evidence="2">10N.261.46.F8</strain>
    </source>
</reference>
<comment type="caution">
    <text evidence="1">The sequence shown here is derived from an EMBL/GenBank/DDBJ whole genome shotgun (WGS) entry which is preliminary data.</text>
</comment>
<evidence type="ECO:0000313" key="2">
    <source>
        <dbReference type="Proteomes" id="UP000235406"/>
    </source>
</evidence>
<dbReference type="InterPro" id="IPR045584">
    <property type="entry name" value="Pilin-like"/>
</dbReference>
<dbReference type="PROSITE" id="PS00409">
    <property type="entry name" value="PROKAR_NTER_METHYL"/>
    <property type="match status" value="1"/>
</dbReference>
<dbReference type="NCBIfam" id="TIGR02532">
    <property type="entry name" value="IV_pilin_GFxxxE"/>
    <property type="match status" value="1"/>
</dbReference>
<dbReference type="Proteomes" id="UP000235406">
    <property type="component" value="Unassembled WGS sequence"/>
</dbReference>
<proteinExistence type="predicted"/>
<accession>A0A2N7K2U8</accession>
<sequence length="160" mass="16496">MRRTSGFTLIELVAVVVVLGILSVIAAPRFLGLQSDARAAALEGLKGSMEGAASIVYGKAAVAGVENLPVSDDQSTLVEGVVTDYGYPTASETGIGTAVQGLLGDNSDWKQLGLHTESEPNEVIVYSFANASEDETCVVIYRSNASAGAPTIISSNADLC</sequence>